<evidence type="ECO:0000256" key="6">
    <source>
        <dbReference type="ARBA" id="ARBA00022777"/>
    </source>
</evidence>
<dbReference type="InterPro" id="IPR003660">
    <property type="entry name" value="HAMP_dom"/>
</dbReference>
<dbReference type="GO" id="GO:0016020">
    <property type="term" value="C:membrane"/>
    <property type="evidence" value="ECO:0007669"/>
    <property type="project" value="UniProtKB-SubCell"/>
</dbReference>
<keyword evidence="7" id="KW-0472">Membrane</keyword>
<keyword evidence="5" id="KW-0808">Transferase</keyword>
<dbReference type="InterPro" id="IPR050351">
    <property type="entry name" value="BphY/WalK/GraS-like"/>
</dbReference>
<dbReference type="PROSITE" id="PS50109">
    <property type="entry name" value="HIS_KIN"/>
    <property type="match status" value="1"/>
</dbReference>
<dbReference type="GO" id="GO:0030295">
    <property type="term" value="F:protein kinase activator activity"/>
    <property type="evidence" value="ECO:0007669"/>
    <property type="project" value="TreeGrafter"/>
</dbReference>
<gene>
    <name evidence="10" type="ORF">HNQ60_004920</name>
</gene>
<dbReference type="EC" id="2.7.13.3" evidence="3"/>
<evidence type="ECO:0000313" key="11">
    <source>
        <dbReference type="Proteomes" id="UP000588068"/>
    </source>
</evidence>
<dbReference type="InterPro" id="IPR036097">
    <property type="entry name" value="HisK_dim/P_sf"/>
</dbReference>
<dbReference type="GO" id="GO:0007234">
    <property type="term" value="P:osmosensory signaling via phosphorelay pathway"/>
    <property type="evidence" value="ECO:0007669"/>
    <property type="project" value="TreeGrafter"/>
</dbReference>
<dbReference type="SUPFAM" id="SSF55874">
    <property type="entry name" value="ATPase domain of HSP90 chaperone/DNA topoisomerase II/histidine kinase"/>
    <property type="match status" value="1"/>
</dbReference>
<keyword evidence="7" id="KW-0812">Transmembrane</keyword>
<dbReference type="InterPro" id="IPR003594">
    <property type="entry name" value="HATPase_dom"/>
</dbReference>
<dbReference type="EMBL" id="JACHHZ010000006">
    <property type="protein sequence ID" value="MBB6096029.1"/>
    <property type="molecule type" value="Genomic_DNA"/>
</dbReference>
<comment type="subcellular location">
    <subcellularLocation>
        <location evidence="2">Membrane</location>
    </subcellularLocation>
</comment>
<sequence length="441" mass="48670">MQFSLEGRFALLFVVLATAVLAAFTVMFMWLGSLWIAAGVALLIGAPLSMFAARLLTYPITRTVQAISDGIVSMRDRDFSVSITPPAHGELTDLVESYNGLGALLRSERQGLYQRELLLDTVIQATPLSMVLTNAADRVVYSNVAARQTFLGGRKLEGLSFTELLTSAPEPLRQAVASEGDTLFTIDNDGESEIYHLSKRGFLLNSQMHRLFLLKQLTRELSRQEVETWKKVIRVIAHELNNSLAPISSLAHSGRQLAVRPEPAQLERVFRTIEERAKHLHSFIDGYARFAKLPRPRPEEVDWSAFLRSLQDTSHFRLGAPPPARTAVFDPTQMEQVLINLVKNAKEAGAPPESIDVEVQEHAGGWRVQVLDRGTGMTDEVLRGALLPFYSTKPSGAGLGLTICREVVEAHGGRLSLANRPDGGLVVTLWIPTIEQTEGKD</sequence>
<evidence type="ECO:0000256" key="7">
    <source>
        <dbReference type="SAM" id="Phobius"/>
    </source>
</evidence>
<keyword evidence="11" id="KW-1185">Reference proteome</keyword>
<dbReference type="RefSeq" id="WP_246433840.1">
    <property type="nucleotide sequence ID" value="NZ_JACHHZ010000006.1"/>
</dbReference>
<evidence type="ECO:0000313" key="10">
    <source>
        <dbReference type="EMBL" id="MBB6096029.1"/>
    </source>
</evidence>
<keyword evidence="4" id="KW-0597">Phosphoprotein</keyword>
<evidence type="ECO:0000256" key="3">
    <source>
        <dbReference type="ARBA" id="ARBA00012438"/>
    </source>
</evidence>
<proteinExistence type="predicted"/>
<dbReference type="PANTHER" id="PTHR42878">
    <property type="entry name" value="TWO-COMPONENT HISTIDINE KINASE"/>
    <property type="match status" value="1"/>
</dbReference>
<dbReference type="Gene3D" id="1.10.287.130">
    <property type="match status" value="1"/>
</dbReference>
<comment type="caution">
    <text evidence="10">The sequence shown here is derived from an EMBL/GenBank/DDBJ whole genome shotgun (WGS) entry which is preliminary data.</text>
</comment>
<organism evidence="10 11">
    <name type="scientific">Povalibacter uvarum</name>
    <dbReference type="NCBI Taxonomy" id="732238"/>
    <lineage>
        <taxon>Bacteria</taxon>
        <taxon>Pseudomonadati</taxon>
        <taxon>Pseudomonadota</taxon>
        <taxon>Gammaproteobacteria</taxon>
        <taxon>Steroidobacterales</taxon>
        <taxon>Steroidobacteraceae</taxon>
        <taxon>Povalibacter</taxon>
    </lineage>
</organism>
<name>A0A841HUU8_9GAMM</name>
<evidence type="ECO:0000256" key="2">
    <source>
        <dbReference type="ARBA" id="ARBA00004370"/>
    </source>
</evidence>
<dbReference type="GO" id="GO:0000155">
    <property type="term" value="F:phosphorelay sensor kinase activity"/>
    <property type="evidence" value="ECO:0007669"/>
    <property type="project" value="InterPro"/>
</dbReference>
<dbReference type="InterPro" id="IPR005467">
    <property type="entry name" value="His_kinase_dom"/>
</dbReference>
<keyword evidence="7" id="KW-1133">Transmembrane helix</keyword>
<dbReference type="GO" id="GO:0000156">
    <property type="term" value="F:phosphorelay response regulator activity"/>
    <property type="evidence" value="ECO:0007669"/>
    <property type="project" value="TreeGrafter"/>
</dbReference>
<keyword evidence="6 10" id="KW-0418">Kinase</keyword>
<dbReference type="Pfam" id="PF02518">
    <property type="entry name" value="HATPase_c"/>
    <property type="match status" value="1"/>
</dbReference>
<dbReference type="InterPro" id="IPR036890">
    <property type="entry name" value="HATPase_C_sf"/>
</dbReference>
<feature type="domain" description="HAMP" evidence="9">
    <location>
        <begin position="58"/>
        <end position="110"/>
    </location>
</feature>
<reference evidence="10 11" key="1">
    <citation type="submission" date="2020-08" db="EMBL/GenBank/DDBJ databases">
        <title>Genomic Encyclopedia of Type Strains, Phase IV (KMG-IV): sequencing the most valuable type-strain genomes for metagenomic binning, comparative biology and taxonomic classification.</title>
        <authorList>
            <person name="Goeker M."/>
        </authorList>
    </citation>
    <scope>NUCLEOTIDE SEQUENCE [LARGE SCALE GENOMIC DNA]</scope>
    <source>
        <strain evidence="10 11">DSM 26723</strain>
    </source>
</reference>
<protein>
    <recommendedName>
        <fullName evidence="3">histidine kinase</fullName>
        <ecNumber evidence="3">2.7.13.3</ecNumber>
    </recommendedName>
</protein>
<dbReference type="SUPFAM" id="SSF47384">
    <property type="entry name" value="Homodimeric domain of signal transducing histidine kinase"/>
    <property type="match status" value="1"/>
</dbReference>
<dbReference type="SMART" id="SM00387">
    <property type="entry name" value="HATPase_c"/>
    <property type="match status" value="1"/>
</dbReference>
<feature type="transmembrane region" description="Helical" evidence="7">
    <location>
        <begin position="36"/>
        <end position="56"/>
    </location>
</feature>
<feature type="transmembrane region" description="Helical" evidence="7">
    <location>
        <begin position="9"/>
        <end position="30"/>
    </location>
</feature>
<evidence type="ECO:0000259" key="8">
    <source>
        <dbReference type="PROSITE" id="PS50109"/>
    </source>
</evidence>
<dbReference type="CDD" id="cd00075">
    <property type="entry name" value="HATPase"/>
    <property type="match status" value="1"/>
</dbReference>
<dbReference type="InterPro" id="IPR004358">
    <property type="entry name" value="Sig_transdc_His_kin-like_C"/>
</dbReference>
<dbReference type="PRINTS" id="PR00344">
    <property type="entry name" value="BCTRLSENSOR"/>
</dbReference>
<evidence type="ECO:0000256" key="4">
    <source>
        <dbReference type="ARBA" id="ARBA00022553"/>
    </source>
</evidence>
<evidence type="ECO:0000259" key="9">
    <source>
        <dbReference type="PROSITE" id="PS50885"/>
    </source>
</evidence>
<dbReference type="Proteomes" id="UP000588068">
    <property type="component" value="Unassembled WGS sequence"/>
</dbReference>
<dbReference type="PANTHER" id="PTHR42878:SF14">
    <property type="entry name" value="OSMOLARITY TWO-COMPONENT SYSTEM PROTEIN SSK1"/>
    <property type="match status" value="1"/>
</dbReference>
<evidence type="ECO:0000256" key="5">
    <source>
        <dbReference type="ARBA" id="ARBA00022679"/>
    </source>
</evidence>
<comment type="catalytic activity">
    <reaction evidence="1">
        <text>ATP + protein L-histidine = ADP + protein N-phospho-L-histidine.</text>
        <dbReference type="EC" id="2.7.13.3"/>
    </reaction>
</comment>
<evidence type="ECO:0000256" key="1">
    <source>
        <dbReference type="ARBA" id="ARBA00000085"/>
    </source>
</evidence>
<accession>A0A841HUU8</accession>
<dbReference type="AlphaFoldDB" id="A0A841HUU8"/>
<feature type="domain" description="Histidine kinase" evidence="8">
    <location>
        <begin position="235"/>
        <end position="435"/>
    </location>
</feature>
<dbReference type="Gene3D" id="3.30.565.10">
    <property type="entry name" value="Histidine kinase-like ATPase, C-terminal domain"/>
    <property type="match status" value="1"/>
</dbReference>
<dbReference type="PROSITE" id="PS50885">
    <property type="entry name" value="HAMP"/>
    <property type="match status" value="1"/>
</dbReference>